<dbReference type="AlphaFoldDB" id="A0A0F9EN39"/>
<sequence>MLRLLMKFIPGAKTYVVGVGMILTAVGPGLMDLDLSQINTPLLLEGFGLITLRMGVASVGGTP</sequence>
<reference evidence="1" key="1">
    <citation type="journal article" date="2015" name="Nature">
        <title>Complex archaea that bridge the gap between prokaryotes and eukaryotes.</title>
        <authorList>
            <person name="Spang A."/>
            <person name="Saw J.H."/>
            <person name="Jorgensen S.L."/>
            <person name="Zaremba-Niedzwiedzka K."/>
            <person name="Martijn J."/>
            <person name="Lind A.E."/>
            <person name="van Eijk R."/>
            <person name="Schleper C."/>
            <person name="Guy L."/>
            <person name="Ettema T.J."/>
        </authorList>
    </citation>
    <scope>NUCLEOTIDE SEQUENCE</scope>
</reference>
<protein>
    <submittedName>
        <fullName evidence="1">Uncharacterized protein</fullName>
    </submittedName>
</protein>
<accession>A0A0F9EN39</accession>
<comment type="caution">
    <text evidence="1">The sequence shown here is derived from an EMBL/GenBank/DDBJ whole genome shotgun (WGS) entry which is preliminary data.</text>
</comment>
<proteinExistence type="predicted"/>
<organism evidence="1">
    <name type="scientific">marine sediment metagenome</name>
    <dbReference type="NCBI Taxonomy" id="412755"/>
    <lineage>
        <taxon>unclassified sequences</taxon>
        <taxon>metagenomes</taxon>
        <taxon>ecological metagenomes</taxon>
    </lineage>
</organism>
<name>A0A0F9EN39_9ZZZZ</name>
<evidence type="ECO:0000313" key="1">
    <source>
        <dbReference type="EMBL" id="KKL67676.1"/>
    </source>
</evidence>
<gene>
    <name evidence="1" type="ORF">LCGC14_2132600</name>
</gene>
<dbReference type="EMBL" id="LAZR01026781">
    <property type="protein sequence ID" value="KKL67676.1"/>
    <property type="molecule type" value="Genomic_DNA"/>
</dbReference>